<feature type="region of interest" description="Disordered" evidence="1">
    <location>
        <begin position="41"/>
        <end position="75"/>
    </location>
</feature>
<proteinExistence type="predicted"/>
<organism evidence="2 3">
    <name type="scientific">Rhodotorula diobovata</name>
    <dbReference type="NCBI Taxonomy" id="5288"/>
    <lineage>
        <taxon>Eukaryota</taxon>
        <taxon>Fungi</taxon>
        <taxon>Dikarya</taxon>
        <taxon>Basidiomycota</taxon>
        <taxon>Pucciniomycotina</taxon>
        <taxon>Microbotryomycetes</taxon>
        <taxon>Sporidiobolales</taxon>
        <taxon>Sporidiobolaceae</taxon>
        <taxon>Rhodotorula</taxon>
    </lineage>
</organism>
<name>A0A5C5FYP4_9BASI</name>
<dbReference type="Proteomes" id="UP000311382">
    <property type="component" value="Unassembled WGS sequence"/>
</dbReference>
<evidence type="ECO:0000256" key="1">
    <source>
        <dbReference type="SAM" id="MobiDB-lite"/>
    </source>
</evidence>
<comment type="caution">
    <text evidence="2">The sequence shown here is derived from an EMBL/GenBank/DDBJ whole genome shotgun (WGS) entry which is preliminary data.</text>
</comment>
<gene>
    <name evidence="2" type="ORF">DMC30DRAFT_182540</name>
</gene>
<evidence type="ECO:0000313" key="2">
    <source>
        <dbReference type="EMBL" id="TNY21765.1"/>
    </source>
</evidence>
<keyword evidence="3" id="KW-1185">Reference proteome</keyword>
<reference evidence="2 3" key="1">
    <citation type="submission" date="2019-03" db="EMBL/GenBank/DDBJ databases">
        <title>Rhodosporidium diobovatum UCD-FST 08-225 genome sequencing, assembly, and annotation.</title>
        <authorList>
            <person name="Fakankun I.U."/>
            <person name="Fristensky B."/>
            <person name="Levin D.B."/>
        </authorList>
    </citation>
    <scope>NUCLEOTIDE SEQUENCE [LARGE SCALE GENOMIC DNA]</scope>
    <source>
        <strain evidence="2 3">UCD-FST 08-225</strain>
    </source>
</reference>
<feature type="compositionally biased region" description="Pro residues" evidence="1">
    <location>
        <begin position="1"/>
        <end position="16"/>
    </location>
</feature>
<accession>A0A5C5FYP4</accession>
<dbReference type="AlphaFoldDB" id="A0A5C5FYP4"/>
<dbReference type="EMBL" id="SOZI01000037">
    <property type="protein sequence ID" value="TNY21765.1"/>
    <property type="molecule type" value="Genomic_DNA"/>
</dbReference>
<evidence type="ECO:0000313" key="3">
    <source>
        <dbReference type="Proteomes" id="UP000311382"/>
    </source>
</evidence>
<sequence length="216" mass="23182">MSLPLSPRPDSTPPPLLGVLPPLAPAREPLLRVFTLTRALQRSTERRAGTSLARGAGPTRRDRSNPVSQLTAAAAPPRHGVCGPFLRIHQQPPSPLCGPPAYLRPTTPPALTAVPAPSRPFRPTFTLDKLASHRTCLPPFVKHLLAGEFRPIDALASLVLLDPSIRPHSRPRPPPRRVGPKLRVDGASLGAVSVVQFKLLVCQSKTAVEVLRSFGA</sequence>
<protein>
    <submittedName>
        <fullName evidence="2">Uncharacterized protein</fullName>
    </submittedName>
</protein>
<feature type="region of interest" description="Disordered" evidence="1">
    <location>
        <begin position="1"/>
        <end position="22"/>
    </location>
</feature>